<sequence>MIDNISLAITHGLMFVAAVLLLRRPDLDHEDSPGDPPKKPRRNRWGRDGA</sequence>
<comment type="caution">
    <text evidence="3">The sequence shown here is derived from an EMBL/GenBank/DDBJ whole genome shotgun (WGS) entry which is preliminary data.</text>
</comment>
<feature type="compositionally biased region" description="Basic and acidic residues" evidence="1">
    <location>
        <begin position="26"/>
        <end position="38"/>
    </location>
</feature>
<feature type="transmembrane region" description="Helical" evidence="2">
    <location>
        <begin position="6"/>
        <end position="22"/>
    </location>
</feature>
<gene>
    <name evidence="3" type="ORF">ACFQ1E_08680</name>
</gene>
<evidence type="ECO:0000313" key="3">
    <source>
        <dbReference type="EMBL" id="MFD0946409.1"/>
    </source>
</evidence>
<proteinExistence type="predicted"/>
<keyword evidence="2" id="KW-0472">Membrane</keyword>
<dbReference type="RefSeq" id="WP_264943778.1">
    <property type="nucleotide sequence ID" value="NZ_JAPDRA010000003.1"/>
</dbReference>
<keyword evidence="4" id="KW-1185">Reference proteome</keyword>
<evidence type="ECO:0000256" key="1">
    <source>
        <dbReference type="SAM" id="MobiDB-lite"/>
    </source>
</evidence>
<name>A0ABW3H585_9SPHN</name>
<evidence type="ECO:0000256" key="2">
    <source>
        <dbReference type="SAM" id="Phobius"/>
    </source>
</evidence>
<reference evidence="4" key="1">
    <citation type="journal article" date="2019" name="Int. J. Syst. Evol. Microbiol.">
        <title>The Global Catalogue of Microorganisms (GCM) 10K type strain sequencing project: providing services to taxonomists for standard genome sequencing and annotation.</title>
        <authorList>
            <consortium name="The Broad Institute Genomics Platform"/>
            <consortium name="The Broad Institute Genome Sequencing Center for Infectious Disease"/>
            <person name="Wu L."/>
            <person name="Ma J."/>
        </authorList>
    </citation>
    <scope>NUCLEOTIDE SEQUENCE [LARGE SCALE GENOMIC DNA]</scope>
    <source>
        <strain evidence="4">CCUG 62982</strain>
    </source>
</reference>
<evidence type="ECO:0000313" key="4">
    <source>
        <dbReference type="Proteomes" id="UP001596977"/>
    </source>
</evidence>
<feature type="region of interest" description="Disordered" evidence="1">
    <location>
        <begin position="26"/>
        <end position="50"/>
    </location>
</feature>
<dbReference type="Proteomes" id="UP001596977">
    <property type="component" value="Unassembled WGS sequence"/>
</dbReference>
<accession>A0ABW3H585</accession>
<protein>
    <submittedName>
        <fullName evidence="3">Uncharacterized protein</fullName>
    </submittedName>
</protein>
<organism evidence="3 4">
    <name type="scientific">Sphingomonas canadensis</name>
    <dbReference type="NCBI Taxonomy" id="1219257"/>
    <lineage>
        <taxon>Bacteria</taxon>
        <taxon>Pseudomonadati</taxon>
        <taxon>Pseudomonadota</taxon>
        <taxon>Alphaproteobacteria</taxon>
        <taxon>Sphingomonadales</taxon>
        <taxon>Sphingomonadaceae</taxon>
        <taxon>Sphingomonas</taxon>
    </lineage>
</organism>
<keyword evidence="2" id="KW-1133">Transmembrane helix</keyword>
<keyword evidence="2" id="KW-0812">Transmembrane</keyword>
<dbReference type="EMBL" id="JBHTJG010000003">
    <property type="protein sequence ID" value="MFD0946409.1"/>
    <property type="molecule type" value="Genomic_DNA"/>
</dbReference>